<accession>A0A9E5JR52</accession>
<organism evidence="1 2">
    <name type="scientific">Microcella pacifica</name>
    <dbReference type="NCBI Taxonomy" id="2591847"/>
    <lineage>
        <taxon>Bacteria</taxon>
        <taxon>Bacillati</taxon>
        <taxon>Actinomycetota</taxon>
        <taxon>Actinomycetes</taxon>
        <taxon>Micrococcales</taxon>
        <taxon>Microbacteriaceae</taxon>
        <taxon>Microcella</taxon>
    </lineage>
</organism>
<sequence length="46" mass="4888">MIALTTALAGLAVWAIIATVEVIARDGYGPLPVRSHHGYYASSFRA</sequence>
<evidence type="ECO:0000313" key="1">
    <source>
        <dbReference type="EMBL" id="NHF63431.1"/>
    </source>
</evidence>
<dbReference type="RefSeq" id="WP_165638099.1">
    <property type="nucleotide sequence ID" value="NZ_JAVJPO010000024.1"/>
</dbReference>
<evidence type="ECO:0000313" key="2">
    <source>
        <dbReference type="Proteomes" id="UP000818266"/>
    </source>
</evidence>
<protein>
    <submittedName>
        <fullName evidence="1">Uncharacterized protein</fullName>
    </submittedName>
</protein>
<comment type="caution">
    <text evidence="1">The sequence shown here is derived from an EMBL/GenBank/DDBJ whole genome shotgun (WGS) entry which is preliminary data.</text>
</comment>
<dbReference type="AlphaFoldDB" id="A0A9E5JR52"/>
<dbReference type="Proteomes" id="UP000818266">
    <property type="component" value="Unassembled WGS sequence"/>
</dbReference>
<keyword evidence="2" id="KW-1185">Reference proteome</keyword>
<name>A0A9E5JR52_9MICO</name>
<dbReference type="EMBL" id="VIKT02000015">
    <property type="protein sequence ID" value="NHF63431.1"/>
    <property type="molecule type" value="Genomic_DNA"/>
</dbReference>
<gene>
    <name evidence="1" type="ORF">FK219_009310</name>
</gene>
<proteinExistence type="predicted"/>
<reference evidence="1 2" key="2">
    <citation type="submission" date="2020-03" db="EMBL/GenBank/DDBJ databases">
        <title>Chryseoglobus sp. isolated from a deep-sea seamount.</title>
        <authorList>
            <person name="Zhang D.-C."/>
        </authorList>
    </citation>
    <scope>NUCLEOTIDE SEQUENCE [LARGE SCALE GENOMIC DNA]</scope>
    <source>
        <strain evidence="1 2">KN1116</strain>
    </source>
</reference>
<reference evidence="1 2" key="1">
    <citation type="submission" date="2019-06" db="EMBL/GenBank/DDBJ databases">
        <authorList>
            <person name="De-Chao Zhang Q."/>
        </authorList>
    </citation>
    <scope>NUCLEOTIDE SEQUENCE [LARGE SCALE GENOMIC DNA]</scope>
    <source>
        <strain evidence="1 2">KN1116</strain>
    </source>
</reference>